<reference evidence="1 2" key="1">
    <citation type="submission" date="2021-06" db="EMBL/GenBank/DDBJ databases">
        <title>Caerostris darwini draft genome.</title>
        <authorList>
            <person name="Kono N."/>
            <person name="Arakawa K."/>
        </authorList>
    </citation>
    <scope>NUCLEOTIDE SEQUENCE [LARGE SCALE GENOMIC DNA]</scope>
</reference>
<comment type="caution">
    <text evidence="1">The sequence shown here is derived from an EMBL/GenBank/DDBJ whole genome shotgun (WGS) entry which is preliminary data.</text>
</comment>
<evidence type="ECO:0000313" key="2">
    <source>
        <dbReference type="Proteomes" id="UP001054837"/>
    </source>
</evidence>
<accession>A0AAV4VYE4</accession>
<gene>
    <name evidence="1" type="ORF">CDAR_64901</name>
</gene>
<feature type="non-terminal residue" evidence="1">
    <location>
        <position position="62"/>
    </location>
</feature>
<proteinExistence type="predicted"/>
<protein>
    <submittedName>
        <fullName evidence="1">Uncharacterized protein</fullName>
    </submittedName>
</protein>
<organism evidence="1 2">
    <name type="scientific">Caerostris darwini</name>
    <dbReference type="NCBI Taxonomy" id="1538125"/>
    <lineage>
        <taxon>Eukaryota</taxon>
        <taxon>Metazoa</taxon>
        <taxon>Ecdysozoa</taxon>
        <taxon>Arthropoda</taxon>
        <taxon>Chelicerata</taxon>
        <taxon>Arachnida</taxon>
        <taxon>Araneae</taxon>
        <taxon>Araneomorphae</taxon>
        <taxon>Entelegynae</taxon>
        <taxon>Araneoidea</taxon>
        <taxon>Araneidae</taxon>
        <taxon>Caerostris</taxon>
    </lineage>
</organism>
<keyword evidence="2" id="KW-1185">Reference proteome</keyword>
<sequence length="62" mass="7239">MHALDHGCIRSAASEWFACNRFERLYSFWWDPFRRIERGPLSTTGDLEVELFQPMGGVFSLT</sequence>
<evidence type="ECO:0000313" key="1">
    <source>
        <dbReference type="EMBL" id="GIY75392.1"/>
    </source>
</evidence>
<dbReference type="EMBL" id="BPLQ01013861">
    <property type="protein sequence ID" value="GIY75392.1"/>
    <property type="molecule type" value="Genomic_DNA"/>
</dbReference>
<name>A0AAV4VYE4_9ARAC</name>
<dbReference type="AlphaFoldDB" id="A0AAV4VYE4"/>
<dbReference type="Proteomes" id="UP001054837">
    <property type="component" value="Unassembled WGS sequence"/>
</dbReference>